<dbReference type="SUPFAM" id="SSF51161">
    <property type="entry name" value="Trimeric LpxA-like enzymes"/>
    <property type="match status" value="1"/>
</dbReference>
<evidence type="ECO:0000256" key="3">
    <source>
        <dbReference type="ARBA" id="ARBA00023315"/>
    </source>
</evidence>
<dbReference type="CDD" id="cd04647">
    <property type="entry name" value="LbH_MAT_like"/>
    <property type="match status" value="1"/>
</dbReference>
<dbReference type="PANTHER" id="PTHR23416">
    <property type="entry name" value="SIALIC ACID SYNTHASE-RELATED"/>
    <property type="match status" value="1"/>
</dbReference>
<proteinExistence type="predicted"/>
<keyword evidence="3 4" id="KW-0012">Acyltransferase</keyword>
<dbReference type="AlphaFoldDB" id="A0A5C6F1I8"/>
<comment type="caution">
    <text evidence="4">The sequence shown here is derived from an EMBL/GenBank/DDBJ whole genome shotgun (WGS) entry which is preliminary data.</text>
</comment>
<dbReference type="InterPro" id="IPR018357">
    <property type="entry name" value="Hexapep_transf_CS"/>
</dbReference>
<dbReference type="OrthoDB" id="285017at2"/>
<dbReference type="InterPro" id="IPR011004">
    <property type="entry name" value="Trimer_LpxA-like_sf"/>
</dbReference>
<sequence>MNVRNWARKLGRHGRRSFLIRNGASIARDLQSQEKFFSGDCTCFACGHGAYIASGVKINAAPASSLSIGDKFYINYFAIIDCQFKIVIGNDVKIGPHVYLGDFDHVPRTAETPSGIGNFKRIVVEDGVWIGANSVILKGVAIGSNSIVAAGAVVTKDVPPNTVVAGVPAREIKSLKR</sequence>
<protein>
    <submittedName>
        <fullName evidence="4">Galactoside O-acetyltransferase</fullName>
        <ecNumber evidence="4">2.3.1.18</ecNumber>
    </submittedName>
</protein>
<dbReference type="PROSITE" id="PS00101">
    <property type="entry name" value="HEXAPEP_TRANSFERASES"/>
    <property type="match status" value="1"/>
</dbReference>
<keyword evidence="5" id="KW-1185">Reference proteome</keyword>
<dbReference type="EC" id="2.3.1.18" evidence="4"/>
<dbReference type="InterPro" id="IPR001451">
    <property type="entry name" value="Hexapep"/>
</dbReference>
<accession>A0A5C6F1I8</accession>
<name>A0A5C6F1I8_9BACT</name>
<evidence type="ECO:0000256" key="1">
    <source>
        <dbReference type="ARBA" id="ARBA00022679"/>
    </source>
</evidence>
<dbReference type="InterPro" id="IPR051159">
    <property type="entry name" value="Hexapeptide_acetyltransf"/>
</dbReference>
<dbReference type="Gene3D" id="2.160.10.10">
    <property type="entry name" value="Hexapeptide repeat proteins"/>
    <property type="match status" value="1"/>
</dbReference>
<gene>
    <name evidence="4" type="primary">lacA_2</name>
    <name evidence="4" type="ORF">Poly59_15150</name>
</gene>
<organism evidence="4 5">
    <name type="scientific">Rubripirellula reticaptiva</name>
    <dbReference type="NCBI Taxonomy" id="2528013"/>
    <lineage>
        <taxon>Bacteria</taxon>
        <taxon>Pseudomonadati</taxon>
        <taxon>Planctomycetota</taxon>
        <taxon>Planctomycetia</taxon>
        <taxon>Pirellulales</taxon>
        <taxon>Pirellulaceae</taxon>
        <taxon>Rubripirellula</taxon>
    </lineage>
</organism>
<dbReference type="EMBL" id="SJPX01000002">
    <property type="protein sequence ID" value="TWU55218.1"/>
    <property type="molecule type" value="Genomic_DNA"/>
</dbReference>
<evidence type="ECO:0000313" key="4">
    <source>
        <dbReference type="EMBL" id="TWU55218.1"/>
    </source>
</evidence>
<keyword evidence="2" id="KW-0677">Repeat</keyword>
<reference evidence="4 5" key="1">
    <citation type="submission" date="2019-02" db="EMBL/GenBank/DDBJ databases">
        <title>Deep-cultivation of Planctomycetes and their phenomic and genomic characterization uncovers novel biology.</title>
        <authorList>
            <person name="Wiegand S."/>
            <person name="Jogler M."/>
            <person name="Boedeker C."/>
            <person name="Pinto D."/>
            <person name="Vollmers J."/>
            <person name="Rivas-Marin E."/>
            <person name="Kohn T."/>
            <person name="Peeters S.H."/>
            <person name="Heuer A."/>
            <person name="Rast P."/>
            <person name="Oberbeckmann S."/>
            <person name="Bunk B."/>
            <person name="Jeske O."/>
            <person name="Meyerdierks A."/>
            <person name="Storesund J.E."/>
            <person name="Kallscheuer N."/>
            <person name="Luecker S."/>
            <person name="Lage O.M."/>
            <person name="Pohl T."/>
            <person name="Merkel B.J."/>
            <person name="Hornburger P."/>
            <person name="Mueller R.-W."/>
            <person name="Bruemmer F."/>
            <person name="Labrenz M."/>
            <person name="Spormann A.M."/>
            <person name="Op Den Camp H."/>
            <person name="Overmann J."/>
            <person name="Amann R."/>
            <person name="Jetten M.S.M."/>
            <person name="Mascher T."/>
            <person name="Medema M.H."/>
            <person name="Devos D.P."/>
            <person name="Kaster A.-K."/>
            <person name="Ovreas L."/>
            <person name="Rohde M."/>
            <person name="Galperin M.Y."/>
            <person name="Jogler C."/>
        </authorList>
    </citation>
    <scope>NUCLEOTIDE SEQUENCE [LARGE SCALE GENOMIC DNA]</scope>
    <source>
        <strain evidence="4 5">Poly59</strain>
    </source>
</reference>
<dbReference type="Pfam" id="PF00132">
    <property type="entry name" value="Hexapep"/>
    <property type="match status" value="1"/>
</dbReference>
<evidence type="ECO:0000256" key="2">
    <source>
        <dbReference type="ARBA" id="ARBA00022737"/>
    </source>
</evidence>
<dbReference type="GO" id="GO:0008870">
    <property type="term" value="F:galactoside O-acetyltransferase activity"/>
    <property type="evidence" value="ECO:0007669"/>
    <property type="project" value="UniProtKB-EC"/>
</dbReference>
<evidence type="ECO:0000313" key="5">
    <source>
        <dbReference type="Proteomes" id="UP000317977"/>
    </source>
</evidence>
<dbReference type="Proteomes" id="UP000317977">
    <property type="component" value="Unassembled WGS sequence"/>
</dbReference>
<keyword evidence="1 4" id="KW-0808">Transferase</keyword>